<evidence type="ECO:0000313" key="1">
    <source>
        <dbReference type="EMBL" id="KAJ1122904.1"/>
    </source>
</evidence>
<keyword evidence="2" id="KW-1185">Reference proteome</keyword>
<reference evidence="1" key="1">
    <citation type="journal article" date="2022" name="bioRxiv">
        <title>Sequencing and chromosome-scale assembly of the giantPleurodeles waltlgenome.</title>
        <authorList>
            <person name="Brown T."/>
            <person name="Elewa A."/>
            <person name="Iarovenko S."/>
            <person name="Subramanian E."/>
            <person name="Araus A.J."/>
            <person name="Petzold A."/>
            <person name="Susuki M."/>
            <person name="Suzuki K.-i.T."/>
            <person name="Hayashi T."/>
            <person name="Toyoda A."/>
            <person name="Oliveira C."/>
            <person name="Osipova E."/>
            <person name="Leigh N.D."/>
            <person name="Simon A."/>
            <person name="Yun M.H."/>
        </authorList>
    </citation>
    <scope>NUCLEOTIDE SEQUENCE</scope>
    <source>
        <strain evidence="1">20211129_DDA</strain>
        <tissue evidence="1">Liver</tissue>
    </source>
</reference>
<proteinExistence type="predicted"/>
<accession>A0AAV7P702</accession>
<gene>
    <name evidence="1" type="ORF">NDU88_001377</name>
</gene>
<organism evidence="1 2">
    <name type="scientific">Pleurodeles waltl</name>
    <name type="common">Iberian ribbed newt</name>
    <dbReference type="NCBI Taxonomy" id="8319"/>
    <lineage>
        <taxon>Eukaryota</taxon>
        <taxon>Metazoa</taxon>
        <taxon>Chordata</taxon>
        <taxon>Craniata</taxon>
        <taxon>Vertebrata</taxon>
        <taxon>Euteleostomi</taxon>
        <taxon>Amphibia</taxon>
        <taxon>Batrachia</taxon>
        <taxon>Caudata</taxon>
        <taxon>Salamandroidea</taxon>
        <taxon>Salamandridae</taxon>
        <taxon>Pleurodelinae</taxon>
        <taxon>Pleurodeles</taxon>
    </lineage>
</organism>
<protein>
    <submittedName>
        <fullName evidence="1">Uncharacterized protein</fullName>
    </submittedName>
</protein>
<sequence>MPCAGHGAQHSLAWARHAVPWARCPGTQPGFLLQQLSAQQLERMWNVSTAAARACGRVTQGDPGTSLSQGPHAVALMAQY</sequence>
<dbReference type="Proteomes" id="UP001066276">
    <property type="component" value="Chromosome 7"/>
</dbReference>
<evidence type="ECO:0000313" key="2">
    <source>
        <dbReference type="Proteomes" id="UP001066276"/>
    </source>
</evidence>
<dbReference type="AlphaFoldDB" id="A0AAV7P702"/>
<dbReference type="EMBL" id="JANPWB010000011">
    <property type="protein sequence ID" value="KAJ1122904.1"/>
    <property type="molecule type" value="Genomic_DNA"/>
</dbReference>
<name>A0AAV7P702_PLEWA</name>
<comment type="caution">
    <text evidence="1">The sequence shown here is derived from an EMBL/GenBank/DDBJ whole genome shotgun (WGS) entry which is preliminary data.</text>
</comment>